<dbReference type="SUPFAM" id="SSF52058">
    <property type="entry name" value="L domain-like"/>
    <property type="match status" value="1"/>
</dbReference>
<keyword evidence="2" id="KW-1185">Reference proteome</keyword>
<dbReference type="AlphaFoldDB" id="A0A1M6PQE4"/>
<dbReference type="EMBL" id="FRAH01000015">
    <property type="protein sequence ID" value="SHK10091.1"/>
    <property type="molecule type" value="Genomic_DNA"/>
</dbReference>
<dbReference type="InterPro" id="IPR053139">
    <property type="entry name" value="Surface_bspA-like"/>
</dbReference>
<dbReference type="Pfam" id="PF13306">
    <property type="entry name" value="LRR_5"/>
    <property type="match status" value="1"/>
</dbReference>
<sequence>MIPITITYTPYAEGVKIIGVTGRAAEIRIPDHIDGLPVIAIAPYAFAVQTEAEVNETETPAQLSFVEGEDMPRKAPLKEVTGEALKRLYLPDTIREMGAYAFGGCSALEVIHLPENLAVLPDHVFAGCISLKQIALPPQLSVIEGYAFYDCRSLEKLRIPETVQKIGAYACYNCRKMEEINIPRETTDLGTGLFLNCDKLTSISFGRCRHIADLVAVLNHELHLTMDFDDGNRAKLLIPDFQYEYIEDTPARQFHQVNYGTGHLFRQCIGNSDIDFRRFDELFYLTKREDGALMVLLLTMYRLEYPYRLQENRRQDYLQYLKEHFSTAFGYYTQQGSLDKIRLFAQWGLITAENIDSLLEMAGEAKKTEITGFLLEYQHAHFAKKKKSFDL</sequence>
<dbReference type="PANTHER" id="PTHR45661:SF3">
    <property type="entry name" value="IG-LIKE DOMAIN-CONTAINING PROTEIN"/>
    <property type="match status" value="1"/>
</dbReference>
<accession>A0A1M6PQE4</accession>
<proteinExistence type="predicted"/>
<reference evidence="1 2" key="1">
    <citation type="submission" date="2016-11" db="EMBL/GenBank/DDBJ databases">
        <authorList>
            <person name="Jaros S."/>
            <person name="Januszkiewicz K."/>
            <person name="Wedrychowicz H."/>
        </authorList>
    </citation>
    <scope>NUCLEOTIDE SEQUENCE [LARGE SCALE GENOMIC DNA]</scope>
    <source>
        <strain evidence="1 2">DSM 14214</strain>
    </source>
</reference>
<dbReference type="Gene3D" id="3.80.10.10">
    <property type="entry name" value="Ribonuclease Inhibitor"/>
    <property type="match status" value="1"/>
</dbReference>
<dbReference type="PANTHER" id="PTHR45661">
    <property type="entry name" value="SURFACE ANTIGEN"/>
    <property type="match status" value="1"/>
</dbReference>
<dbReference type="InterPro" id="IPR026906">
    <property type="entry name" value="LRR_5"/>
</dbReference>
<dbReference type="OrthoDB" id="1824119at2"/>
<organism evidence="1 2">
    <name type="scientific">Anaerotignum lactatifermentans DSM 14214</name>
    <dbReference type="NCBI Taxonomy" id="1121323"/>
    <lineage>
        <taxon>Bacteria</taxon>
        <taxon>Bacillati</taxon>
        <taxon>Bacillota</taxon>
        <taxon>Clostridia</taxon>
        <taxon>Lachnospirales</taxon>
        <taxon>Anaerotignaceae</taxon>
        <taxon>Anaerotignum</taxon>
    </lineage>
</organism>
<protein>
    <submittedName>
        <fullName evidence="1">Leucine rich repeat-containing protein</fullName>
    </submittedName>
</protein>
<evidence type="ECO:0000313" key="2">
    <source>
        <dbReference type="Proteomes" id="UP000183975"/>
    </source>
</evidence>
<dbReference type="Proteomes" id="UP000183975">
    <property type="component" value="Unassembled WGS sequence"/>
</dbReference>
<dbReference type="InterPro" id="IPR032675">
    <property type="entry name" value="LRR_dom_sf"/>
</dbReference>
<evidence type="ECO:0000313" key="1">
    <source>
        <dbReference type="EMBL" id="SHK10091.1"/>
    </source>
</evidence>
<name>A0A1M6PQE4_9FIRM</name>
<dbReference type="RefSeq" id="WP_072849996.1">
    <property type="nucleotide sequence ID" value="NZ_FRAH01000015.1"/>
</dbReference>
<gene>
    <name evidence="1" type="ORF">SAMN02745138_01144</name>
</gene>